<dbReference type="AlphaFoldDB" id="A0A3E1Y8V2"/>
<dbReference type="InterPro" id="IPR011990">
    <property type="entry name" value="TPR-like_helical_dom_sf"/>
</dbReference>
<feature type="signal peptide" evidence="1">
    <location>
        <begin position="1"/>
        <end position="22"/>
    </location>
</feature>
<organism evidence="2 3">
    <name type="scientific">Chitinophaga silvatica</name>
    <dbReference type="NCBI Taxonomy" id="2282649"/>
    <lineage>
        <taxon>Bacteria</taxon>
        <taxon>Pseudomonadati</taxon>
        <taxon>Bacteroidota</taxon>
        <taxon>Chitinophagia</taxon>
        <taxon>Chitinophagales</taxon>
        <taxon>Chitinophagaceae</taxon>
        <taxon>Chitinophaga</taxon>
    </lineage>
</organism>
<protein>
    <submittedName>
        <fullName evidence="2">SusD/RagB family nutrient-binding outer membrane lipoprotein</fullName>
    </submittedName>
</protein>
<dbReference type="Proteomes" id="UP000260644">
    <property type="component" value="Unassembled WGS sequence"/>
</dbReference>
<dbReference type="Pfam" id="PF12771">
    <property type="entry name" value="SusD-like_2"/>
    <property type="match status" value="2"/>
</dbReference>
<sequence>MKRLFIYFSILMLSWGCTRDFAGMNIDNSQFSRSTPEASILAASRTLVMQLGNMNTTRFWDLSHLAIAGSRYDVTDNGFWGNVYQGVLGNLNQVELNYSSDSAFRNRVQIARILKAYTYSILTGIYGPVPRTQANNLDYLSNVLFDNEDSVYVYALSTLKDAVSKMNASGDKLTYDVIYNGDISRWIKLANSWRLKIALNIIENQKLKSLAEEHIRDVMSNESLLIGSESETAKMPFETVSGNENPYYQKYIKNNNTWPYNQASTSAGPKMSEFFSTYFRSYSDPRMKAYYDTVPLAYRVFVTDTLPSIADDSLRIVQFPIDYLGMPLANTKLTGWNAFLNAAQGVDLGGSDQKSYSNVNIAILQATRPFVLMSYAEVLFLKAEAAERGLGGGSAETYYNQGIAANFSVWGITTGTLNSFMQVDGIKWGTEGNAYWNYLHLVNTKIRTGNLNKIYAQRWLNYFPDGGFDCWCLQRRTQIWQLPPHTNPGGYSSYSSTPTYADIPGRGSYPTTVTTLNPEGYNSGLKLLNAVGGNDFDIYTKLHFAIDDNRAAKDWNNRSDVAYDNTYLRATFPFNTWETYLQECVKQKIPLRISQTYKP</sequence>
<dbReference type="RefSeq" id="WP_116976440.1">
    <property type="nucleotide sequence ID" value="NZ_QPMM01000007.1"/>
</dbReference>
<dbReference type="SUPFAM" id="SSF48452">
    <property type="entry name" value="TPR-like"/>
    <property type="match status" value="1"/>
</dbReference>
<keyword evidence="3" id="KW-1185">Reference proteome</keyword>
<comment type="caution">
    <text evidence="2">The sequence shown here is derived from an EMBL/GenBank/DDBJ whole genome shotgun (WGS) entry which is preliminary data.</text>
</comment>
<feature type="chain" id="PRO_5017577520" evidence="1">
    <location>
        <begin position="23"/>
        <end position="599"/>
    </location>
</feature>
<keyword evidence="2" id="KW-0449">Lipoprotein</keyword>
<name>A0A3E1Y8V2_9BACT</name>
<dbReference type="EMBL" id="QPMM01000007">
    <property type="protein sequence ID" value="RFS21837.1"/>
    <property type="molecule type" value="Genomic_DNA"/>
</dbReference>
<proteinExistence type="predicted"/>
<reference evidence="2 3" key="1">
    <citation type="submission" date="2018-07" db="EMBL/GenBank/DDBJ databases">
        <title>Chitinophaga K2CV101002-2 sp. nov., isolated from a monsoon evergreen broad-leaved forest soil.</title>
        <authorList>
            <person name="Lv Y."/>
        </authorList>
    </citation>
    <scope>NUCLEOTIDE SEQUENCE [LARGE SCALE GENOMIC DNA]</scope>
    <source>
        <strain evidence="2 3">GDMCC 1.1288</strain>
    </source>
</reference>
<dbReference type="Gene3D" id="1.25.40.390">
    <property type="match status" value="1"/>
</dbReference>
<evidence type="ECO:0000313" key="2">
    <source>
        <dbReference type="EMBL" id="RFS21837.1"/>
    </source>
</evidence>
<dbReference type="InterPro" id="IPR041662">
    <property type="entry name" value="SusD-like_2"/>
</dbReference>
<accession>A0A3E1Y8V2</accession>
<evidence type="ECO:0000313" key="3">
    <source>
        <dbReference type="Proteomes" id="UP000260644"/>
    </source>
</evidence>
<gene>
    <name evidence="2" type="ORF">DVR12_14365</name>
</gene>
<dbReference type="OrthoDB" id="9766256at2"/>
<keyword evidence="1" id="KW-0732">Signal</keyword>
<evidence type="ECO:0000256" key="1">
    <source>
        <dbReference type="SAM" id="SignalP"/>
    </source>
</evidence>